<dbReference type="AlphaFoldDB" id="A0A0L0FTH0"/>
<evidence type="ECO:0000313" key="3">
    <source>
        <dbReference type="Proteomes" id="UP000054560"/>
    </source>
</evidence>
<gene>
    <name evidence="2" type="ORF">SARC_07543</name>
</gene>
<name>A0A0L0FTH0_9EUKA</name>
<protein>
    <submittedName>
        <fullName evidence="2">Uncharacterized protein</fullName>
    </submittedName>
</protein>
<dbReference type="Proteomes" id="UP000054560">
    <property type="component" value="Unassembled WGS sequence"/>
</dbReference>
<dbReference type="RefSeq" id="XP_014154002.1">
    <property type="nucleotide sequence ID" value="XM_014298527.1"/>
</dbReference>
<feature type="compositionally biased region" description="Polar residues" evidence="1">
    <location>
        <begin position="162"/>
        <end position="177"/>
    </location>
</feature>
<reference evidence="2 3" key="1">
    <citation type="submission" date="2011-02" db="EMBL/GenBank/DDBJ databases">
        <title>The Genome Sequence of Sphaeroforma arctica JP610.</title>
        <authorList>
            <consortium name="The Broad Institute Genome Sequencing Platform"/>
            <person name="Russ C."/>
            <person name="Cuomo C."/>
            <person name="Young S.K."/>
            <person name="Zeng Q."/>
            <person name="Gargeya S."/>
            <person name="Alvarado L."/>
            <person name="Berlin A."/>
            <person name="Chapman S.B."/>
            <person name="Chen Z."/>
            <person name="Freedman E."/>
            <person name="Gellesch M."/>
            <person name="Goldberg J."/>
            <person name="Griggs A."/>
            <person name="Gujja S."/>
            <person name="Heilman E."/>
            <person name="Heiman D."/>
            <person name="Howarth C."/>
            <person name="Mehta T."/>
            <person name="Neiman D."/>
            <person name="Pearson M."/>
            <person name="Roberts A."/>
            <person name="Saif S."/>
            <person name="Shea T."/>
            <person name="Shenoy N."/>
            <person name="Sisk P."/>
            <person name="Stolte C."/>
            <person name="Sykes S."/>
            <person name="White J."/>
            <person name="Yandava C."/>
            <person name="Burger G."/>
            <person name="Gray M.W."/>
            <person name="Holland P.W.H."/>
            <person name="King N."/>
            <person name="Lang F.B.F."/>
            <person name="Roger A.J."/>
            <person name="Ruiz-Trillo I."/>
            <person name="Haas B."/>
            <person name="Nusbaum C."/>
            <person name="Birren B."/>
        </authorList>
    </citation>
    <scope>NUCLEOTIDE SEQUENCE [LARGE SCALE GENOMIC DNA]</scope>
    <source>
        <strain evidence="2 3">JP610</strain>
    </source>
</reference>
<sequence>MSHLPKIEVDIPYDDESTVDRSIDELQARGASKYRTRIVFGSQNEFVIQLARVLSTYKSLDPTDVDRLAGSKHVCCNIKGLTRQDQVDAYLQFVGESEQPQFAMEHVNIREGPAGTGKSYTAVLGDVGVMRELHGSFLTTNTNALVITHKSKIFHHGGVTDGNPTISPSTLTSEYAA</sequence>
<evidence type="ECO:0000256" key="1">
    <source>
        <dbReference type="SAM" id="MobiDB-lite"/>
    </source>
</evidence>
<dbReference type="GeneID" id="25908047"/>
<accession>A0A0L0FTH0</accession>
<dbReference type="EMBL" id="KQ242201">
    <property type="protein sequence ID" value="KNC80100.1"/>
    <property type="molecule type" value="Genomic_DNA"/>
</dbReference>
<feature type="region of interest" description="Disordered" evidence="1">
    <location>
        <begin position="157"/>
        <end position="177"/>
    </location>
</feature>
<organism evidence="2 3">
    <name type="scientific">Sphaeroforma arctica JP610</name>
    <dbReference type="NCBI Taxonomy" id="667725"/>
    <lineage>
        <taxon>Eukaryota</taxon>
        <taxon>Ichthyosporea</taxon>
        <taxon>Ichthyophonida</taxon>
        <taxon>Sphaeroforma</taxon>
    </lineage>
</organism>
<keyword evidence="3" id="KW-1185">Reference proteome</keyword>
<evidence type="ECO:0000313" key="2">
    <source>
        <dbReference type="EMBL" id="KNC80100.1"/>
    </source>
</evidence>
<proteinExistence type="predicted"/>